<dbReference type="Pfam" id="PF12874">
    <property type="entry name" value="zf-met"/>
    <property type="match status" value="1"/>
</dbReference>
<dbReference type="GO" id="GO:0003676">
    <property type="term" value="F:nucleic acid binding"/>
    <property type="evidence" value="ECO:0007669"/>
    <property type="project" value="InterPro"/>
</dbReference>
<sequence length="553" mass="61187">MMNRNRLGGGRDRRGFGGGDGLLGEGPCMGGGLFEPMVSPQVNQLILAQQLLHQQATLGGFGGGGGDYGLGGFGGMGSLGNMHYLQQQGMGYGNSGSMRNDRKRRGGDRDRSRGRDSNRSSEGRDLKGSSRDADKDLSKNHIEKSKDDSEPSGPTEEEDKKEKDKDKEKEGSLYCHVCNVSVYDEDSFRRHLNGNKHAQRMNSLLTVHQLKSNQLKSRLQAEEHLRKIEGKNGADPDYFCKICNNSLTIPWERHRFSNIHKQRQLQVKRGCGWCNVHDFTNFTEVLQHRETEEHKKNAELYGKKRDRSGSREQEETEDLTVPEYNSETPVGVNYVIPVTGFFCKLCHKFYNNEKSAKGAHCQTEAHYEKFKLAVEAKQEAREKRLAEETAAAAEKKAKEEKDHDMDEEKAQKNGGNHEDNEDYDDDLPLEDEDNEGGLFDDGLGKDTTSESFLNETSASSSFLYLSGDVAQEQRDRDLLGDTSDLRSDEQDLSYATCQSGADDASMNVSGEEEDAGNASDGDSTPTATPGKSAAKPKGSASAKKGRGKGKVKK</sequence>
<dbReference type="InterPro" id="IPR003604">
    <property type="entry name" value="Matrin/U1-like-C_Znf_C2H2"/>
</dbReference>
<dbReference type="InterPro" id="IPR026811">
    <property type="entry name" value="CIZ1"/>
</dbReference>
<dbReference type="EMBL" id="CAJHNH020002101">
    <property type="protein sequence ID" value="CAG5125569.1"/>
    <property type="molecule type" value="Genomic_DNA"/>
</dbReference>
<feature type="compositionally biased region" description="Acidic residues" evidence="6">
    <location>
        <begin position="419"/>
        <end position="435"/>
    </location>
</feature>
<organism evidence="8 9">
    <name type="scientific">Candidula unifasciata</name>
    <dbReference type="NCBI Taxonomy" id="100452"/>
    <lineage>
        <taxon>Eukaryota</taxon>
        <taxon>Metazoa</taxon>
        <taxon>Spiralia</taxon>
        <taxon>Lophotrochozoa</taxon>
        <taxon>Mollusca</taxon>
        <taxon>Gastropoda</taxon>
        <taxon>Heterobranchia</taxon>
        <taxon>Euthyneura</taxon>
        <taxon>Panpulmonata</taxon>
        <taxon>Eupulmonata</taxon>
        <taxon>Stylommatophora</taxon>
        <taxon>Helicina</taxon>
        <taxon>Helicoidea</taxon>
        <taxon>Geomitridae</taxon>
        <taxon>Candidula</taxon>
    </lineage>
</organism>
<feature type="compositionally biased region" description="Basic and acidic residues" evidence="6">
    <location>
        <begin position="158"/>
        <end position="168"/>
    </location>
</feature>
<feature type="compositionally biased region" description="Basic and acidic residues" evidence="6">
    <location>
        <begin position="471"/>
        <end position="489"/>
    </location>
</feature>
<feature type="region of interest" description="Disordered" evidence="6">
    <location>
        <begin position="87"/>
        <end position="168"/>
    </location>
</feature>
<feature type="compositionally biased region" description="Basic and acidic residues" evidence="6">
    <location>
        <begin position="383"/>
        <end position="418"/>
    </location>
</feature>
<keyword evidence="4" id="KW-0862">Zinc</keyword>
<dbReference type="AlphaFoldDB" id="A0A8S3Z8T7"/>
<evidence type="ECO:0000256" key="5">
    <source>
        <dbReference type="ARBA" id="ARBA00023242"/>
    </source>
</evidence>
<dbReference type="InterPro" id="IPR013087">
    <property type="entry name" value="Znf_C2H2_type"/>
</dbReference>
<evidence type="ECO:0000256" key="6">
    <source>
        <dbReference type="SAM" id="MobiDB-lite"/>
    </source>
</evidence>
<evidence type="ECO:0000256" key="3">
    <source>
        <dbReference type="ARBA" id="ARBA00022771"/>
    </source>
</evidence>
<dbReference type="InterPro" id="IPR000690">
    <property type="entry name" value="Matrin/U1-C_Znf_C2H2"/>
</dbReference>
<evidence type="ECO:0000313" key="8">
    <source>
        <dbReference type="EMBL" id="CAG5125569.1"/>
    </source>
</evidence>
<dbReference type="InterPro" id="IPR036236">
    <property type="entry name" value="Znf_C2H2_sf"/>
</dbReference>
<keyword evidence="9" id="KW-1185">Reference proteome</keyword>
<feature type="compositionally biased region" description="Polar residues" evidence="6">
    <location>
        <begin position="520"/>
        <end position="529"/>
    </location>
</feature>
<feature type="region of interest" description="Disordered" evidence="6">
    <location>
        <begin position="383"/>
        <end position="553"/>
    </location>
</feature>
<dbReference type="PANTHER" id="PTHR15491:SF9">
    <property type="entry name" value="CIP1-INTERACTING ZINC FINGER PROTEIN"/>
    <property type="match status" value="1"/>
</dbReference>
<name>A0A8S3Z8T7_9EUPU</name>
<comment type="caution">
    <text evidence="8">The sequence shown here is derived from an EMBL/GenBank/DDBJ whole genome shotgun (WGS) entry which is preliminary data.</text>
</comment>
<dbReference type="PROSITE" id="PS50171">
    <property type="entry name" value="ZF_MATRIN"/>
    <property type="match status" value="1"/>
</dbReference>
<dbReference type="Proteomes" id="UP000678393">
    <property type="component" value="Unassembled WGS sequence"/>
</dbReference>
<feature type="compositionally biased region" description="Low complexity" evidence="6">
    <location>
        <begin position="530"/>
        <end position="542"/>
    </location>
</feature>
<dbReference type="OrthoDB" id="10072641at2759"/>
<dbReference type="Gene3D" id="3.30.160.60">
    <property type="entry name" value="Classic Zinc Finger"/>
    <property type="match status" value="1"/>
</dbReference>
<evidence type="ECO:0000256" key="1">
    <source>
        <dbReference type="ARBA" id="ARBA00004123"/>
    </source>
</evidence>
<dbReference type="SUPFAM" id="SSF57667">
    <property type="entry name" value="beta-beta-alpha zinc fingers"/>
    <property type="match status" value="1"/>
</dbReference>
<evidence type="ECO:0000313" key="9">
    <source>
        <dbReference type="Proteomes" id="UP000678393"/>
    </source>
</evidence>
<reference evidence="8" key="1">
    <citation type="submission" date="2021-04" db="EMBL/GenBank/DDBJ databases">
        <authorList>
            <consortium name="Molecular Ecology Group"/>
        </authorList>
    </citation>
    <scope>NUCLEOTIDE SEQUENCE</scope>
</reference>
<keyword evidence="2" id="KW-0479">Metal-binding</keyword>
<evidence type="ECO:0000259" key="7">
    <source>
        <dbReference type="PROSITE" id="PS50171"/>
    </source>
</evidence>
<feature type="domain" description="Matrin-type" evidence="7">
    <location>
        <begin position="341"/>
        <end position="372"/>
    </location>
</feature>
<keyword evidence="3" id="KW-0863">Zinc-finger</keyword>
<keyword evidence="5" id="KW-0539">Nucleus</keyword>
<dbReference type="GO" id="GO:0008270">
    <property type="term" value="F:zinc ion binding"/>
    <property type="evidence" value="ECO:0007669"/>
    <property type="project" value="UniProtKB-KW"/>
</dbReference>
<evidence type="ECO:0000256" key="2">
    <source>
        <dbReference type="ARBA" id="ARBA00022723"/>
    </source>
</evidence>
<comment type="subcellular location">
    <subcellularLocation>
        <location evidence="1">Nucleus</location>
    </subcellularLocation>
</comment>
<dbReference type="PANTHER" id="PTHR15491">
    <property type="match status" value="1"/>
</dbReference>
<dbReference type="SMART" id="SM00451">
    <property type="entry name" value="ZnF_U1"/>
    <property type="match status" value="3"/>
</dbReference>
<feature type="region of interest" description="Disordered" evidence="6">
    <location>
        <begin position="290"/>
        <end position="324"/>
    </location>
</feature>
<feature type="compositionally biased region" description="Basic and acidic residues" evidence="6">
    <location>
        <begin position="290"/>
        <end position="313"/>
    </location>
</feature>
<feature type="compositionally biased region" description="Basic and acidic residues" evidence="6">
    <location>
        <begin position="107"/>
        <end position="149"/>
    </location>
</feature>
<proteinExistence type="predicted"/>
<dbReference type="GO" id="GO:0005634">
    <property type="term" value="C:nucleus"/>
    <property type="evidence" value="ECO:0007669"/>
    <property type="project" value="UniProtKB-SubCell"/>
</dbReference>
<protein>
    <recommendedName>
        <fullName evidence="7">Matrin-type domain-containing protein</fullName>
    </recommendedName>
</protein>
<feature type="compositionally biased region" description="Basic residues" evidence="6">
    <location>
        <begin position="543"/>
        <end position="553"/>
    </location>
</feature>
<gene>
    <name evidence="8" type="ORF">CUNI_LOCUS11127</name>
</gene>
<evidence type="ECO:0000256" key="4">
    <source>
        <dbReference type="ARBA" id="ARBA00022833"/>
    </source>
</evidence>
<accession>A0A8S3Z8T7</accession>
<feature type="compositionally biased region" description="Polar residues" evidence="6">
    <location>
        <begin position="449"/>
        <end position="463"/>
    </location>
</feature>